<dbReference type="InterPro" id="IPR004117">
    <property type="entry name" value="7tm6_olfct_rcpt"/>
</dbReference>
<keyword evidence="4 10" id="KW-0812">Transmembrane</keyword>
<comment type="subcellular location">
    <subcellularLocation>
        <location evidence="1 10">Cell membrane</location>
        <topology evidence="1 10">Multi-pass membrane protein</topology>
    </subcellularLocation>
</comment>
<accession>A0A2I4PHH0</accession>
<dbReference type="GO" id="GO:0005886">
    <property type="term" value="C:plasma membrane"/>
    <property type="evidence" value="ECO:0007669"/>
    <property type="project" value="UniProtKB-SubCell"/>
</dbReference>
<keyword evidence="7 10" id="KW-0472">Membrane</keyword>
<comment type="similarity">
    <text evidence="10">Belongs to the insect chemoreceptor superfamily. Heteromeric odorant receptor channel (TC 1.A.69) family.</text>
</comment>
<dbReference type="Pfam" id="PF02949">
    <property type="entry name" value="7tm_6"/>
    <property type="match status" value="1"/>
</dbReference>
<dbReference type="GO" id="GO:0004984">
    <property type="term" value="F:olfactory receptor activity"/>
    <property type="evidence" value="ECO:0007669"/>
    <property type="project" value="InterPro"/>
</dbReference>
<keyword evidence="5 10" id="KW-0552">Olfaction</keyword>
<evidence type="ECO:0000256" key="3">
    <source>
        <dbReference type="ARBA" id="ARBA00022606"/>
    </source>
</evidence>
<evidence type="ECO:0000256" key="6">
    <source>
        <dbReference type="ARBA" id="ARBA00022989"/>
    </source>
</evidence>
<keyword evidence="2" id="KW-1003">Cell membrane</keyword>
<evidence type="ECO:0000313" key="11">
    <source>
        <dbReference type="EMBL" id="APZ81498.1"/>
    </source>
</evidence>
<evidence type="ECO:0000256" key="5">
    <source>
        <dbReference type="ARBA" id="ARBA00022725"/>
    </source>
</evidence>
<evidence type="ECO:0000256" key="2">
    <source>
        <dbReference type="ARBA" id="ARBA00022475"/>
    </source>
</evidence>
<organism evidence="11">
    <name type="scientific">Adelphocoris lineolatus</name>
    <name type="common">Alfalfa plant bug</name>
    <dbReference type="NCBI Taxonomy" id="236346"/>
    <lineage>
        <taxon>Eukaryota</taxon>
        <taxon>Metazoa</taxon>
        <taxon>Ecdysozoa</taxon>
        <taxon>Arthropoda</taxon>
        <taxon>Hexapoda</taxon>
        <taxon>Insecta</taxon>
        <taxon>Pterygota</taxon>
        <taxon>Neoptera</taxon>
        <taxon>Paraneoptera</taxon>
        <taxon>Hemiptera</taxon>
        <taxon>Heteroptera</taxon>
        <taxon>Panheteroptera</taxon>
        <taxon>Cimicomorpha</taxon>
        <taxon>Miridae</taxon>
        <taxon>Mirini</taxon>
        <taxon>Adelphocoris</taxon>
    </lineage>
</organism>
<sequence length="413" mass="47852">MVNMQRVREVEDVKTRSGLSKLIGPCGGYRGPLYNEYYSKNIFFRAYVHFTDLAVIINYITMIAAAIHSKSVLEFVMVGFPISAESLSLFLSYYSGYKNKEMTNVLLGFDDCFDDDPYPEHLESEINKAAKYYYHFSRTLLWLQVFTMEIYCFIFPVTNELMQDYFRPRALPLPSLYPCDWKESRSCFIMIIFIHFLGATYVNWKIIAFGEVFFAMVSRQVALFRHLNHNLNKILTAIQVSENGVILYRLNKEADHMHIKKALRKWIKHHQSVMAQYDRLQALYSWPLFVHFGLVSGALCCSAYATSDETLDFDANLLCGGFLMGQMLELFYLCRIGDWITIETNELTLALTGSFTSVLDRIESQMLRIILSRVHRPSVMRAVGLYPLNTATLKMLIQSTYSYYTMLKKVNKG</sequence>
<feature type="transmembrane region" description="Helical" evidence="10">
    <location>
        <begin position="188"/>
        <end position="217"/>
    </location>
</feature>
<dbReference type="AlphaFoldDB" id="A0A2I4PHH0"/>
<dbReference type="PANTHER" id="PTHR21137:SF35">
    <property type="entry name" value="ODORANT RECEPTOR 19A-RELATED"/>
    <property type="match status" value="1"/>
</dbReference>
<keyword evidence="8 10" id="KW-0675">Receptor</keyword>
<protein>
    <recommendedName>
        <fullName evidence="10">Odorant receptor</fullName>
    </recommendedName>
</protein>
<keyword evidence="9 10" id="KW-0807">Transducer</keyword>
<name>A0A2I4PHH0_ADELI</name>
<reference evidence="11" key="1">
    <citation type="submission" date="2016-01" db="EMBL/GenBank/DDBJ databases">
        <title>Candidate chemosensory genes identified in Adelphocoris lineolatus (Goeze) (Hemiptera: Miridae) by antennal transcriptome analysis.</title>
        <authorList>
            <person name="Xiao Y."/>
        </authorList>
    </citation>
    <scope>NUCLEOTIDE SEQUENCE</scope>
</reference>
<evidence type="ECO:0000256" key="1">
    <source>
        <dbReference type="ARBA" id="ARBA00004651"/>
    </source>
</evidence>
<dbReference type="PANTHER" id="PTHR21137">
    <property type="entry name" value="ODORANT RECEPTOR"/>
    <property type="match status" value="1"/>
</dbReference>
<feature type="transmembrane region" description="Helical" evidence="10">
    <location>
        <begin position="47"/>
        <end position="69"/>
    </location>
</feature>
<feature type="transmembrane region" description="Helical" evidence="10">
    <location>
        <begin position="140"/>
        <end position="158"/>
    </location>
</feature>
<evidence type="ECO:0000256" key="10">
    <source>
        <dbReference type="RuleBase" id="RU351113"/>
    </source>
</evidence>
<dbReference type="GO" id="GO:0007165">
    <property type="term" value="P:signal transduction"/>
    <property type="evidence" value="ECO:0007669"/>
    <property type="project" value="UniProtKB-KW"/>
</dbReference>
<evidence type="ECO:0000256" key="4">
    <source>
        <dbReference type="ARBA" id="ARBA00022692"/>
    </source>
</evidence>
<dbReference type="GO" id="GO:0005549">
    <property type="term" value="F:odorant binding"/>
    <property type="evidence" value="ECO:0007669"/>
    <property type="project" value="InterPro"/>
</dbReference>
<evidence type="ECO:0000256" key="8">
    <source>
        <dbReference type="ARBA" id="ARBA00023170"/>
    </source>
</evidence>
<comment type="caution">
    <text evidence="10">Lacks conserved residue(s) required for the propagation of feature annotation.</text>
</comment>
<feature type="transmembrane region" description="Helical" evidence="10">
    <location>
        <begin position="75"/>
        <end position="94"/>
    </location>
</feature>
<dbReference type="EMBL" id="KU523676">
    <property type="protein sequence ID" value="APZ81498.1"/>
    <property type="molecule type" value="mRNA"/>
</dbReference>
<evidence type="ECO:0000256" key="9">
    <source>
        <dbReference type="ARBA" id="ARBA00023224"/>
    </source>
</evidence>
<proteinExistence type="evidence at transcript level"/>
<keyword evidence="6 10" id="KW-1133">Transmembrane helix</keyword>
<keyword evidence="3 10" id="KW-0716">Sensory transduction</keyword>
<evidence type="ECO:0000256" key="7">
    <source>
        <dbReference type="ARBA" id="ARBA00023136"/>
    </source>
</evidence>